<name>A0AAE0ZHX9_9GAST</name>
<keyword evidence="2" id="KW-1185">Reference proteome</keyword>
<dbReference type="AlphaFoldDB" id="A0AAE0ZHX9"/>
<gene>
    <name evidence="1" type="ORF">RRG08_005168</name>
</gene>
<evidence type="ECO:0000313" key="1">
    <source>
        <dbReference type="EMBL" id="KAK3769221.1"/>
    </source>
</evidence>
<accession>A0AAE0ZHX9</accession>
<dbReference type="EMBL" id="JAWDGP010003957">
    <property type="protein sequence ID" value="KAK3769221.1"/>
    <property type="molecule type" value="Genomic_DNA"/>
</dbReference>
<reference evidence="1" key="1">
    <citation type="journal article" date="2023" name="G3 (Bethesda)">
        <title>A reference genome for the long-term kleptoplast-retaining sea slug Elysia crispata morphotype clarki.</title>
        <authorList>
            <person name="Eastman K.E."/>
            <person name="Pendleton A.L."/>
            <person name="Shaikh M.A."/>
            <person name="Suttiyut T."/>
            <person name="Ogas R."/>
            <person name="Tomko P."/>
            <person name="Gavelis G."/>
            <person name="Widhalm J.R."/>
            <person name="Wisecaver J.H."/>
        </authorList>
    </citation>
    <scope>NUCLEOTIDE SEQUENCE</scope>
    <source>
        <strain evidence="1">ECLA1</strain>
    </source>
</reference>
<sequence length="83" mass="9067">MDNLGRQPNSGLSLAVIEISESHKNKQFHGSPPVPSGTMPFIFCNGSPELRQICISILGFPHQSSTLASRCRRPAEELGLQCF</sequence>
<proteinExistence type="predicted"/>
<dbReference type="Proteomes" id="UP001283361">
    <property type="component" value="Unassembled WGS sequence"/>
</dbReference>
<protein>
    <submittedName>
        <fullName evidence="1">Uncharacterized protein</fullName>
    </submittedName>
</protein>
<evidence type="ECO:0000313" key="2">
    <source>
        <dbReference type="Proteomes" id="UP001283361"/>
    </source>
</evidence>
<organism evidence="1 2">
    <name type="scientific">Elysia crispata</name>
    <name type="common">lettuce slug</name>
    <dbReference type="NCBI Taxonomy" id="231223"/>
    <lineage>
        <taxon>Eukaryota</taxon>
        <taxon>Metazoa</taxon>
        <taxon>Spiralia</taxon>
        <taxon>Lophotrochozoa</taxon>
        <taxon>Mollusca</taxon>
        <taxon>Gastropoda</taxon>
        <taxon>Heterobranchia</taxon>
        <taxon>Euthyneura</taxon>
        <taxon>Panpulmonata</taxon>
        <taxon>Sacoglossa</taxon>
        <taxon>Placobranchoidea</taxon>
        <taxon>Plakobranchidae</taxon>
        <taxon>Elysia</taxon>
    </lineage>
</organism>
<comment type="caution">
    <text evidence="1">The sequence shown here is derived from an EMBL/GenBank/DDBJ whole genome shotgun (WGS) entry which is preliminary data.</text>
</comment>